<keyword evidence="3" id="KW-1185">Reference proteome</keyword>
<feature type="compositionally biased region" description="Polar residues" evidence="1">
    <location>
        <begin position="20"/>
        <end position="32"/>
    </location>
</feature>
<feature type="compositionally biased region" description="Polar residues" evidence="1">
    <location>
        <begin position="1"/>
        <end position="12"/>
    </location>
</feature>
<gene>
    <name evidence="2" type="ORF">KFS80_07250</name>
</gene>
<dbReference type="EMBL" id="JAGYHF010000003">
    <property type="protein sequence ID" value="MBS4078085.1"/>
    <property type="molecule type" value="Genomic_DNA"/>
</dbReference>
<accession>A0ABS5MUX1</accession>
<feature type="compositionally biased region" description="Basic and acidic residues" evidence="1">
    <location>
        <begin position="37"/>
        <end position="49"/>
    </location>
</feature>
<comment type="caution">
    <text evidence="2">The sequence shown here is derived from an EMBL/GenBank/DDBJ whole genome shotgun (WGS) entry which is preliminary data.</text>
</comment>
<feature type="region of interest" description="Disordered" evidence="1">
    <location>
        <begin position="1"/>
        <end position="63"/>
    </location>
</feature>
<sequence>MTQQDETLNTEPSIPEGAPTQLNDSAGTTDNLNRQKRSVDNESAADRKRGSGGLDSLGGGRLP</sequence>
<feature type="compositionally biased region" description="Gly residues" evidence="1">
    <location>
        <begin position="51"/>
        <end position="63"/>
    </location>
</feature>
<evidence type="ECO:0000313" key="3">
    <source>
        <dbReference type="Proteomes" id="UP000676035"/>
    </source>
</evidence>
<name>A0ABS5MUX1_9PSED</name>
<reference evidence="2 3" key="1">
    <citation type="submission" date="2021-04" db="EMBL/GenBank/DDBJ databases">
        <title>Pseudomonas rustica sp. nov. isolated from raw milk.</title>
        <authorList>
            <person name="Fiedler G."/>
            <person name="Gieschler S."/>
            <person name="Kabisch J."/>
            <person name="Grimmler C."/>
            <person name="Brinks E."/>
            <person name="Wagner N."/>
            <person name="Hetzer B."/>
            <person name="Franz C.M.A.P."/>
            <person name="Boehnlein C."/>
        </authorList>
    </citation>
    <scope>NUCLEOTIDE SEQUENCE [LARGE SCALE GENOMIC DNA]</scope>
    <source>
        <strain evidence="2 3">MBT-4</strain>
    </source>
</reference>
<evidence type="ECO:0000313" key="2">
    <source>
        <dbReference type="EMBL" id="MBS4078085.1"/>
    </source>
</evidence>
<proteinExistence type="predicted"/>
<organism evidence="2 3">
    <name type="scientific">Pseudomonas rustica</name>
    <dbReference type="NCBI Taxonomy" id="2827099"/>
    <lineage>
        <taxon>Bacteria</taxon>
        <taxon>Pseudomonadati</taxon>
        <taxon>Pseudomonadota</taxon>
        <taxon>Gammaproteobacteria</taxon>
        <taxon>Pseudomonadales</taxon>
        <taxon>Pseudomonadaceae</taxon>
        <taxon>Pseudomonas</taxon>
    </lineage>
</organism>
<protein>
    <submittedName>
        <fullName evidence="2">Uncharacterized protein</fullName>
    </submittedName>
</protein>
<dbReference type="Proteomes" id="UP000676035">
    <property type="component" value="Unassembled WGS sequence"/>
</dbReference>
<dbReference type="RefSeq" id="WP_159813746.1">
    <property type="nucleotide sequence ID" value="NZ_JAGYHE010000007.1"/>
</dbReference>
<evidence type="ECO:0000256" key="1">
    <source>
        <dbReference type="SAM" id="MobiDB-lite"/>
    </source>
</evidence>